<dbReference type="EMBL" id="FTNU01000003">
    <property type="protein sequence ID" value="SIR83523.1"/>
    <property type="molecule type" value="Genomic_DNA"/>
</dbReference>
<sequence>MNQPTHQMTEMNIVSKGKEQPITAEMIAAVLKKLAKGNPQVLPMTA</sequence>
<evidence type="ECO:0000313" key="2">
    <source>
        <dbReference type="Proteomes" id="UP000187495"/>
    </source>
</evidence>
<dbReference type="AlphaFoldDB" id="A0A1N7E5V2"/>
<accession>A0A1N7E5V2</accession>
<evidence type="ECO:0000313" key="1">
    <source>
        <dbReference type="EMBL" id="SIR83523.1"/>
    </source>
</evidence>
<gene>
    <name evidence="1" type="ORF">SAMN02745664_103114</name>
</gene>
<name>A0A1N7E5V2_9GAMM</name>
<dbReference type="Proteomes" id="UP000187495">
    <property type="component" value="Unassembled WGS sequence"/>
</dbReference>
<reference evidence="2" key="1">
    <citation type="submission" date="2017-01" db="EMBL/GenBank/DDBJ databases">
        <authorList>
            <person name="Varghese N."/>
            <person name="Submissions S."/>
        </authorList>
    </citation>
    <scope>NUCLEOTIDE SEQUENCE [LARGE SCALE GENOMIC DNA]</scope>
    <source>
        <strain evidence="2">DSM 21768</strain>
    </source>
</reference>
<organism evidence="1 2">
    <name type="scientific">Moraxella cuniculi DSM 21768</name>
    <dbReference type="NCBI Taxonomy" id="1122245"/>
    <lineage>
        <taxon>Bacteria</taxon>
        <taxon>Pseudomonadati</taxon>
        <taxon>Pseudomonadota</taxon>
        <taxon>Gammaproteobacteria</taxon>
        <taxon>Moraxellales</taxon>
        <taxon>Moraxellaceae</taxon>
        <taxon>Moraxella</taxon>
    </lineage>
</organism>
<proteinExistence type="predicted"/>
<keyword evidence="2" id="KW-1185">Reference proteome</keyword>
<dbReference type="RefSeq" id="WP_169835309.1">
    <property type="nucleotide sequence ID" value="NZ_FTNU01000003.1"/>
</dbReference>
<protein>
    <submittedName>
        <fullName evidence="1">Uncharacterized protein</fullName>
    </submittedName>
</protein>